<dbReference type="InterPro" id="IPR032710">
    <property type="entry name" value="NTF2-like_dom_sf"/>
</dbReference>
<dbReference type="eggNOG" id="COG3631">
    <property type="taxonomic scope" value="Bacteria"/>
</dbReference>
<dbReference type="RefSeq" id="WP_010012079.1">
    <property type="nucleotide sequence ID" value="NZ_AZCN01000006.1"/>
</dbReference>
<organism evidence="1 2">
    <name type="scientific">Loigolactobacillus coryniformis subsp. coryniformis KCTC 3167 = DSM 20001</name>
    <dbReference type="NCBI Taxonomy" id="913848"/>
    <lineage>
        <taxon>Bacteria</taxon>
        <taxon>Bacillati</taxon>
        <taxon>Bacillota</taxon>
        <taxon>Bacilli</taxon>
        <taxon>Lactobacillales</taxon>
        <taxon>Lactobacillaceae</taxon>
        <taxon>Loigolactobacillus</taxon>
    </lineage>
</organism>
<name>A0A0R1FBD2_9LACO</name>
<comment type="caution">
    <text evidence="1">The sequence shown here is derived from an EMBL/GenBank/DDBJ whole genome shotgun (WGS) entry which is preliminary data.</text>
</comment>
<dbReference type="AlphaFoldDB" id="A0A0R1FBD2"/>
<gene>
    <name evidence="1" type="ORF">FD22_GL001986</name>
</gene>
<dbReference type="EMBL" id="AZCN01000006">
    <property type="protein sequence ID" value="KRK18925.1"/>
    <property type="molecule type" value="Genomic_DNA"/>
</dbReference>
<evidence type="ECO:0000313" key="2">
    <source>
        <dbReference type="Proteomes" id="UP000051181"/>
    </source>
</evidence>
<dbReference type="GeneID" id="65917964"/>
<reference evidence="1 2" key="1">
    <citation type="journal article" date="2015" name="Genome Announc.">
        <title>Expanding the biotechnology potential of lactobacilli through comparative genomics of 213 strains and associated genera.</title>
        <authorList>
            <person name="Sun Z."/>
            <person name="Harris H.M."/>
            <person name="McCann A."/>
            <person name="Guo C."/>
            <person name="Argimon S."/>
            <person name="Zhang W."/>
            <person name="Yang X."/>
            <person name="Jeffery I.B."/>
            <person name="Cooney J.C."/>
            <person name="Kagawa T.F."/>
            <person name="Liu W."/>
            <person name="Song Y."/>
            <person name="Salvetti E."/>
            <person name="Wrobel A."/>
            <person name="Rasinkangas P."/>
            <person name="Parkhill J."/>
            <person name="Rea M.C."/>
            <person name="O'Sullivan O."/>
            <person name="Ritari J."/>
            <person name="Douillard F.P."/>
            <person name="Paul Ross R."/>
            <person name="Yang R."/>
            <person name="Briner A.E."/>
            <person name="Felis G.E."/>
            <person name="de Vos W.M."/>
            <person name="Barrangou R."/>
            <person name="Klaenhammer T.R."/>
            <person name="Caufield P.W."/>
            <person name="Cui Y."/>
            <person name="Zhang H."/>
            <person name="O'Toole P.W."/>
        </authorList>
    </citation>
    <scope>NUCLEOTIDE SEQUENCE [LARGE SCALE GENOMIC DNA]</scope>
    <source>
        <strain evidence="1 2">DSM 20001</strain>
    </source>
</reference>
<dbReference type="SUPFAM" id="SSF54427">
    <property type="entry name" value="NTF2-like"/>
    <property type="match status" value="1"/>
</dbReference>
<protein>
    <recommendedName>
        <fullName evidence="3">Nuclear transport factor 2 family protein</fullName>
    </recommendedName>
</protein>
<proteinExistence type="predicted"/>
<sequence length="133" mass="15426">MNKAQATQFMTVLYRDVMSRFALDKLDQYFTSNYLQTTNGQQLNYSQVKQHLANLQQNLDHLVFSYFHDVVFDEATQTITVAYQLTATQHNGHQALAEVISIFTFTNDKLSRCHELIIPLMQDDRSFIDLATK</sequence>
<dbReference type="PATRIC" id="fig|913848.6.peg.2027"/>
<evidence type="ECO:0008006" key="3">
    <source>
        <dbReference type="Google" id="ProtNLM"/>
    </source>
</evidence>
<evidence type="ECO:0000313" key="1">
    <source>
        <dbReference type="EMBL" id="KRK18925.1"/>
    </source>
</evidence>
<dbReference type="Proteomes" id="UP000051181">
    <property type="component" value="Unassembled WGS sequence"/>
</dbReference>
<accession>A0A0R1FBD2</accession>
<dbReference type="Gene3D" id="3.10.450.50">
    <property type="match status" value="1"/>
</dbReference>